<evidence type="ECO:0000256" key="3">
    <source>
        <dbReference type="ARBA" id="ARBA00022989"/>
    </source>
</evidence>
<evidence type="ECO:0000256" key="4">
    <source>
        <dbReference type="ARBA" id="ARBA00023136"/>
    </source>
</evidence>
<evidence type="ECO:0000313" key="7">
    <source>
        <dbReference type="Proteomes" id="UP001158576"/>
    </source>
</evidence>
<keyword evidence="2 5" id="KW-0812">Transmembrane</keyword>
<dbReference type="Pfam" id="PF06396">
    <property type="entry name" value="AGTRAP"/>
    <property type="match status" value="1"/>
</dbReference>
<reference evidence="6 7" key="1">
    <citation type="submission" date="2021-04" db="EMBL/GenBank/DDBJ databases">
        <authorList>
            <person name="Bliznina A."/>
        </authorList>
    </citation>
    <scope>NUCLEOTIDE SEQUENCE [LARGE SCALE GENOMIC DNA]</scope>
</reference>
<organism evidence="6 7">
    <name type="scientific">Oikopleura dioica</name>
    <name type="common">Tunicate</name>
    <dbReference type="NCBI Taxonomy" id="34765"/>
    <lineage>
        <taxon>Eukaryota</taxon>
        <taxon>Metazoa</taxon>
        <taxon>Chordata</taxon>
        <taxon>Tunicata</taxon>
        <taxon>Appendicularia</taxon>
        <taxon>Copelata</taxon>
        <taxon>Oikopleuridae</taxon>
        <taxon>Oikopleura</taxon>
    </lineage>
</organism>
<dbReference type="SMART" id="SM00805">
    <property type="entry name" value="AGTRAP"/>
    <property type="match status" value="1"/>
</dbReference>
<feature type="transmembrane region" description="Helical" evidence="5">
    <location>
        <begin position="29"/>
        <end position="48"/>
    </location>
</feature>
<keyword evidence="4 5" id="KW-0472">Membrane</keyword>
<feature type="transmembrane region" description="Helical" evidence="5">
    <location>
        <begin position="55"/>
        <end position="75"/>
    </location>
</feature>
<accession>A0ABN7T5C3</accession>
<gene>
    <name evidence="6" type="ORF">OKIOD_LOCUS13679</name>
</gene>
<dbReference type="PANTHER" id="PTHR16521">
    <property type="entry name" value="TYPE-1 ANGIOTENSIN II RECEPTOR-ASSOCIATED PROTEIN"/>
    <property type="match status" value="1"/>
</dbReference>
<proteinExistence type="predicted"/>
<dbReference type="EMBL" id="OU015567">
    <property type="protein sequence ID" value="CAG5110518.1"/>
    <property type="molecule type" value="Genomic_DNA"/>
</dbReference>
<dbReference type="Proteomes" id="UP001158576">
    <property type="component" value="Chromosome 2"/>
</dbReference>
<sequence>MELKITLKSIVLFQWTMSLLALSTNWLPLGYMLTQFSLIILGVWCVVQRDDSLQVFFYASCTGISTVTDSILVGANYPDELSGLGKFAAAMAIIFIITKPFQALFLHQIYKERGGQTSFGNIGLPGLSSAYEDLDSLSEEGRGHYKPMRTVEDIQDLPSYQ</sequence>
<name>A0ABN7T5C3_OIKDI</name>
<keyword evidence="3 5" id="KW-1133">Transmembrane helix</keyword>
<evidence type="ECO:0000256" key="1">
    <source>
        <dbReference type="ARBA" id="ARBA00004141"/>
    </source>
</evidence>
<keyword evidence="7" id="KW-1185">Reference proteome</keyword>
<evidence type="ECO:0000256" key="2">
    <source>
        <dbReference type="ARBA" id="ARBA00022692"/>
    </source>
</evidence>
<dbReference type="PANTHER" id="PTHR16521:SF3">
    <property type="entry name" value="TYPE-1 ANGIOTENSIN II RECEPTOR-ASSOCIATED PROTEIN"/>
    <property type="match status" value="1"/>
</dbReference>
<dbReference type="InterPro" id="IPR009436">
    <property type="entry name" value="AGTRAP"/>
</dbReference>
<protein>
    <submittedName>
        <fullName evidence="6">Oidioi.mRNA.OKI2018_I69.chr2.g4914.t1.cds</fullName>
    </submittedName>
</protein>
<evidence type="ECO:0000256" key="5">
    <source>
        <dbReference type="SAM" id="Phobius"/>
    </source>
</evidence>
<feature type="transmembrane region" description="Helical" evidence="5">
    <location>
        <begin position="87"/>
        <end position="106"/>
    </location>
</feature>
<comment type="subcellular location">
    <subcellularLocation>
        <location evidence="1">Membrane</location>
        <topology evidence="1">Multi-pass membrane protein</topology>
    </subcellularLocation>
</comment>
<evidence type="ECO:0000313" key="6">
    <source>
        <dbReference type="EMBL" id="CAG5110518.1"/>
    </source>
</evidence>